<evidence type="ECO:0000313" key="1">
    <source>
        <dbReference type="EMBL" id="KAF4410087.1"/>
    </source>
</evidence>
<protein>
    <submittedName>
        <fullName evidence="1">Type A2 lantipeptide</fullName>
    </submittedName>
</protein>
<evidence type="ECO:0000313" key="2">
    <source>
        <dbReference type="Proteomes" id="UP000621266"/>
    </source>
</evidence>
<accession>A0ABQ7FMZ2</accession>
<sequence>MTDFTPQVETAEIADADLDNVSGGVLGVEVGNVVGLADSVLPVSEVTGLVEGVTGVSTAPITGAVTSL</sequence>
<dbReference type="Proteomes" id="UP000621266">
    <property type="component" value="Unassembled WGS sequence"/>
</dbReference>
<gene>
    <name evidence="1" type="ORF">GCU69_05780</name>
</gene>
<reference evidence="1 2" key="1">
    <citation type="submission" date="2019-10" db="EMBL/GenBank/DDBJ databases">
        <title>Streptomyces tenebrisbrunneis sp.nov., an endogenous actinomycete isolated from of Lycium ruthenicum.</title>
        <authorList>
            <person name="Ma L."/>
        </authorList>
    </citation>
    <scope>NUCLEOTIDE SEQUENCE [LARGE SCALE GENOMIC DNA]</scope>
    <source>
        <strain evidence="1 2">TRM 66187</strain>
    </source>
</reference>
<proteinExistence type="predicted"/>
<name>A0ABQ7FMZ2_9ACTN</name>
<organism evidence="1 2">
    <name type="scientific">Streptomyces lycii</name>
    <dbReference type="NCBI Taxonomy" id="2654337"/>
    <lineage>
        <taxon>Bacteria</taxon>
        <taxon>Bacillati</taxon>
        <taxon>Actinomycetota</taxon>
        <taxon>Actinomycetes</taxon>
        <taxon>Kitasatosporales</taxon>
        <taxon>Streptomycetaceae</taxon>
        <taxon>Streptomyces</taxon>
    </lineage>
</organism>
<keyword evidence="2" id="KW-1185">Reference proteome</keyword>
<dbReference type="EMBL" id="WHPN01000131">
    <property type="protein sequence ID" value="KAF4410087.1"/>
    <property type="molecule type" value="Genomic_DNA"/>
</dbReference>
<dbReference type="RefSeq" id="WP_098750328.1">
    <property type="nucleotide sequence ID" value="NZ_WHPN01000131.1"/>
</dbReference>
<comment type="caution">
    <text evidence="1">The sequence shown here is derived from an EMBL/GenBank/DDBJ whole genome shotgun (WGS) entry which is preliminary data.</text>
</comment>